<dbReference type="EMBL" id="JACBZT010000001">
    <property type="protein sequence ID" value="NYJ04993.1"/>
    <property type="molecule type" value="Genomic_DNA"/>
</dbReference>
<gene>
    <name evidence="5" type="ORF">GGQ55_001271</name>
</gene>
<evidence type="ECO:0000313" key="5">
    <source>
        <dbReference type="EMBL" id="NYJ04993.1"/>
    </source>
</evidence>
<keyword evidence="2" id="KW-0012">Acyltransferase</keyword>
<accession>A0A853CFX1</accession>
<sequence>MTQVAPEKSGSRTSPKAENGRAAGTTDATTTEGRERPATSPAAPSSEPTPEAAEAVMGLDMVLVDGARGPLRRFVPPARTTLAFAKGLVAKPDVVGKRARYLVRELGRIGVGRSEVEPNRKDKRFADPAWTGNPLLHRLMQAHIATAQTAAKLVDDADLGWQDDERIRFTLTNVVDALAPSNTPINPLLWKAVIDTGGKSAVRGVRRAVRDLVSPPRVPSMVEPDAFTVGEDLAVTPGAVVFRSEVFELIQYRPTTPQVRAVPLLMVPPTINKFYIADLAPGRSIVEHYVSSGQQVFMISWRNPDERHADWGLSTYGRAVLDALDAVEQATGSRQASLQAFCSGGIITAMTLAHLAAQGRLDRIAAASFAVTVLDWARAGTVGALMDPEAVREATERSRKKGYLDGGSLAEVFAWLRPNDLVWSYWVNNYLQGKPPAAFDILYWNADTTRMSAALHRDFIDLALANALTEPGAATMLGTPVDLSTVDVDTYVTAGIADHLCPWQSCYRTTQLLGGESRFILSTNGHIASLVNPPTNPKSTFQVAPSTPASPDEWLAQAETTKGSWWPDYMAWLGERSGEEIPAPETLGGDLEVLGDAPGTYVFDE</sequence>
<dbReference type="GO" id="GO:0016746">
    <property type="term" value="F:acyltransferase activity"/>
    <property type="evidence" value="ECO:0007669"/>
    <property type="project" value="UniProtKB-KW"/>
</dbReference>
<dbReference type="RefSeq" id="WP_179715637.1">
    <property type="nucleotide sequence ID" value="NZ_JACBZT010000001.1"/>
</dbReference>
<dbReference type="PANTHER" id="PTHR36837">
    <property type="entry name" value="POLY(3-HYDROXYALKANOATE) POLYMERASE SUBUNIT PHAC"/>
    <property type="match status" value="1"/>
</dbReference>
<dbReference type="PANTHER" id="PTHR36837:SF5">
    <property type="entry name" value="POLY-3-HYDROXYBUTYRATE SYNTHASE"/>
    <property type="match status" value="1"/>
</dbReference>
<organism evidence="5 6">
    <name type="scientific">Petropleomorpha daqingensis</name>
    <dbReference type="NCBI Taxonomy" id="2026353"/>
    <lineage>
        <taxon>Bacteria</taxon>
        <taxon>Bacillati</taxon>
        <taxon>Actinomycetota</taxon>
        <taxon>Actinomycetes</taxon>
        <taxon>Geodermatophilales</taxon>
        <taxon>Geodermatophilaceae</taxon>
        <taxon>Petropleomorpha</taxon>
    </lineage>
</organism>
<dbReference type="GO" id="GO:0042619">
    <property type="term" value="P:poly-hydroxybutyrate biosynthetic process"/>
    <property type="evidence" value="ECO:0007669"/>
    <property type="project" value="InterPro"/>
</dbReference>
<dbReference type="InterPro" id="IPR010941">
    <property type="entry name" value="PhaC_N"/>
</dbReference>
<dbReference type="AlphaFoldDB" id="A0A853CFX1"/>
<evidence type="ECO:0000256" key="1">
    <source>
        <dbReference type="ARBA" id="ARBA00022679"/>
    </source>
</evidence>
<keyword evidence="6" id="KW-1185">Reference proteome</keyword>
<evidence type="ECO:0000256" key="3">
    <source>
        <dbReference type="SAM" id="MobiDB-lite"/>
    </source>
</evidence>
<name>A0A853CFX1_9ACTN</name>
<protein>
    <submittedName>
        <fullName evidence="5">Class II poly(R)-hydroxyalkanoic acid synthase</fullName>
    </submittedName>
</protein>
<feature type="region of interest" description="Disordered" evidence="3">
    <location>
        <begin position="1"/>
        <end position="51"/>
    </location>
</feature>
<feature type="domain" description="Poly-beta-hydroxybutyrate polymerase N-terminal" evidence="4">
    <location>
        <begin position="121"/>
        <end position="288"/>
    </location>
</feature>
<feature type="compositionally biased region" description="Low complexity" evidence="3">
    <location>
        <begin position="20"/>
        <end position="31"/>
    </location>
</feature>
<reference evidence="5 6" key="1">
    <citation type="submission" date="2020-07" db="EMBL/GenBank/DDBJ databases">
        <title>Sequencing the genomes of 1000 actinobacteria strains.</title>
        <authorList>
            <person name="Klenk H.-P."/>
        </authorList>
    </citation>
    <scope>NUCLEOTIDE SEQUENCE [LARGE SCALE GENOMIC DNA]</scope>
    <source>
        <strain evidence="5 6">DSM 104001</strain>
    </source>
</reference>
<comment type="caution">
    <text evidence="5">The sequence shown here is derived from an EMBL/GenBank/DDBJ whole genome shotgun (WGS) entry which is preliminary data.</text>
</comment>
<evidence type="ECO:0000313" key="6">
    <source>
        <dbReference type="Proteomes" id="UP000541969"/>
    </source>
</evidence>
<dbReference type="InterPro" id="IPR029058">
    <property type="entry name" value="AB_hydrolase_fold"/>
</dbReference>
<dbReference type="Gene3D" id="3.40.50.1820">
    <property type="entry name" value="alpha/beta hydrolase"/>
    <property type="match status" value="1"/>
</dbReference>
<dbReference type="Proteomes" id="UP000541969">
    <property type="component" value="Unassembled WGS sequence"/>
</dbReference>
<keyword evidence="1" id="KW-0808">Transferase</keyword>
<evidence type="ECO:0000256" key="2">
    <source>
        <dbReference type="ARBA" id="ARBA00023315"/>
    </source>
</evidence>
<evidence type="ECO:0000259" key="4">
    <source>
        <dbReference type="Pfam" id="PF07167"/>
    </source>
</evidence>
<dbReference type="Pfam" id="PF07167">
    <property type="entry name" value="PhaC_N"/>
    <property type="match status" value="1"/>
</dbReference>
<dbReference type="SUPFAM" id="SSF53474">
    <property type="entry name" value="alpha/beta-Hydrolases"/>
    <property type="match status" value="1"/>
</dbReference>
<dbReference type="InterPro" id="IPR051321">
    <property type="entry name" value="PHA/PHB_synthase"/>
</dbReference>
<feature type="compositionally biased region" description="Low complexity" evidence="3">
    <location>
        <begin position="38"/>
        <end position="51"/>
    </location>
</feature>
<proteinExistence type="predicted"/>